<proteinExistence type="predicted"/>
<dbReference type="RefSeq" id="WP_130981712.1">
    <property type="nucleotide sequence ID" value="NZ_SISG01000001.1"/>
</dbReference>
<gene>
    <name evidence="1" type="ORF">EYE40_09500</name>
</gene>
<protein>
    <submittedName>
        <fullName evidence="1">DUF2332 domain-containing protein</fullName>
    </submittedName>
</protein>
<dbReference type="InterPro" id="IPR011200">
    <property type="entry name" value="UCP012608"/>
</dbReference>
<keyword evidence="2" id="KW-1185">Reference proteome</keyword>
<dbReference type="Pfam" id="PF10094">
    <property type="entry name" value="DUF2332"/>
    <property type="match status" value="1"/>
</dbReference>
<organism evidence="1 2">
    <name type="scientific">Glaciihabitans arcticus</name>
    <dbReference type="NCBI Taxonomy" id="2668039"/>
    <lineage>
        <taxon>Bacteria</taxon>
        <taxon>Bacillati</taxon>
        <taxon>Actinomycetota</taxon>
        <taxon>Actinomycetes</taxon>
        <taxon>Micrococcales</taxon>
        <taxon>Microbacteriaceae</taxon>
        <taxon>Glaciihabitans</taxon>
    </lineage>
</organism>
<dbReference type="EMBL" id="SISG01000001">
    <property type="protein sequence ID" value="TBN57601.1"/>
    <property type="molecule type" value="Genomic_DNA"/>
</dbReference>
<dbReference type="AlphaFoldDB" id="A0A4Q9GSG5"/>
<sequence>MSETADWYTRFATLEAHGQSAIYEEWAHGVAADPALLELIEQLPRLRRQPNLIFGVSRFLGAPVGPYGPWRDWTVAHWTSVYNDALVRLTQTNEARRCAVLLAALARIPGPLALLEVGASAGLCLFPDRYSYRFGDGELLHPLDGPSAVLLECDSSGPIIERMPRVAWRAGIDLNPLDVNSAEDSRWLETLVWPEQAERRARLLAAMDIVRADPPLLVRGDATDALAELAAQAPADATLVVMTSGTLVYLVRAERDRFASAVGALGARWVSLEAAGLFPALADQVVAARGPQLDGKFALSLDDDVLALAGPHGQFLDWL</sequence>
<evidence type="ECO:0000313" key="2">
    <source>
        <dbReference type="Proteomes" id="UP000294194"/>
    </source>
</evidence>
<reference evidence="2" key="1">
    <citation type="submission" date="2019-02" db="EMBL/GenBank/DDBJ databases">
        <title>Glaciihabitans arcticus sp. nov., a psychrotolerant bacterium isolated from polar soil.</title>
        <authorList>
            <person name="Dahal R.H."/>
        </authorList>
    </citation>
    <scope>NUCLEOTIDE SEQUENCE [LARGE SCALE GENOMIC DNA]</scope>
    <source>
        <strain evidence="2">RP-3-7</strain>
    </source>
</reference>
<name>A0A4Q9GSG5_9MICO</name>
<evidence type="ECO:0000313" key="1">
    <source>
        <dbReference type="EMBL" id="TBN57601.1"/>
    </source>
</evidence>
<comment type="caution">
    <text evidence="1">The sequence shown here is derived from an EMBL/GenBank/DDBJ whole genome shotgun (WGS) entry which is preliminary data.</text>
</comment>
<accession>A0A4Q9GSG5</accession>
<dbReference type="Proteomes" id="UP000294194">
    <property type="component" value="Unassembled WGS sequence"/>
</dbReference>